<sequence>MKLEQAAFPSPGGLRLVQRLPANDGGRDFVVGDLHGCRAELERLLRLVDFDPTRDRLLSVGDLVDRGPDSIGCLKLLEAPWFHAVMGNHEQLLLNYFAPWLAYGASPDPYGDAGLGFLINGGKWVLQEVDGQQRPRPPLRALLERVSALPQVLVVGEGRRRYHVVHAELAKPDGGRGEPGVWTDRELDTLPAYAQDGRDYPAFRWSRRFLGPWQPGTGGPALAPGLSETYCGHTVGSAVRRIYSHVCLDTGAFLAGPGDPAGHYGLTLLEVGERRYWTLRGHRLEEGEL</sequence>
<protein>
    <submittedName>
        <fullName evidence="2">Serine/threonine protein phosphatase 1</fullName>
    </submittedName>
</protein>
<gene>
    <name evidence="2" type="ORF">MECH1_V1_2037</name>
</gene>
<dbReference type="PANTHER" id="PTHR42850:SF10">
    <property type="entry name" value="SERINE_THREONINE-PROTEIN PHOSPHATASE 1"/>
    <property type="match status" value="1"/>
</dbReference>
<evidence type="ECO:0000313" key="3">
    <source>
        <dbReference type="Proteomes" id="UP001497493"/>
    </source>
</evidence>
<name>A0ABM9NJK3_9GAMM</name>
<dbReference type="PANTHER" id="PTHR42850">
    <property type="entry name" value="METALLOPHOSPHOESTERASE"/>
    <property type="match status" value="1"/>
</dbReference>
<dbReference type="SUPFAM" id="SSF56300">
    <property type="entry name" value="Metallo-dependent phosphatases"/>
    <property type="match status" value="1"/>
</dbReference>
<dbReference type="Pfam" id="PF00149">
    <property type="entry name" value="Metallophos"/>
    <property type="match status" value="1"/>
</dbReference>
<dbReference type="InterPro" id="IPR029052">
    <property type="entry name" value="Metallo-depent_PP-like"/>
</dbReference>
<evidence type="ECO:0000313" key="2">
    <source>
        <dbReference type="EMBL" id="CAL1240813.1"/>
    </source>
</evidence>
<dbReference type="EMBL" id="OZ026884">
    <property type="protein sequence ID" value="CAL1240813.1"/>
    <property type="molecule type" value="Genomic_DNA"/>
</dbReference>
<feature type="domain" description="Calcineurin-like phosphoesterase" evidence="1">
    <location>
        <begin position="30"/>
        <end position="145"/>
    </location>
</feature>
<proteinExistence type="predicted"/>
<dbReference type="InterPro" id="IPR004843">
    <property type="entry name" value="Calcineurin-like_PHP"/>
</dbReference>
<organism evidence="2 3">
    <name type="scientific">Candidatus Methylocalor cossyra</name>
    <dbReference type="NCBI Taxonomy" id="3108543"/>
    <lineage>
        <taxon>Bacteria</taxon>
        <taxon>Pseudomonadati</taxon>
        <taxon>Pseudomonadota</taxon>
        <taxon>Gammaproteobacteria</taxon>
        <taxon>Methylococcales</taxon>
        <taxon>Methylococcaceae</taxon>
        <taxon>Candidatus Methylocalor</taxon>
    </lineage>
</organism>
<dbReference type="InterPro" id="IPR050126">
    <property type="entry name" value="Ap4A_hydrolase"/>
</dbReference>
<accession>A0ABM9NJK3</accession>
<dbReference type="RefSeq" id="WP_348757377.1">
    <property type="nucleotide sequence ID" value="NZ_OZ026884.1"/>
</dbReference>
<reference evidence="2 3" key="1">
    <citation type="submission" date="2024-04" db="EMBL/GenBank/DDBJ databases">
        <authorList>
            <person name="Cremers G."/>
        </authorList>
    </citation>
    <scope>NUCLEOTIDE SEQUENCE [LARGE SCALE GENOMIC DNA]</scope>
    <source>
        <strain evidence="2">MeCH1-AG</strain>
    </source>
</reference>
<dbReference type="Proteomes" id="UP001497493">
    <property type="component" value="Chromosome"/>
</dbReference>
<keyword evidence="3" id="KW-1185">Reference proteome</keyword>
<evidence type="ECO:0000259" key="1">
    <source>
        <dbReference type="Pfam" id="PF00149"/>
    </source>
</evidence>
<dbReference type="Gene3D" id="3.60.21.10">
    <property type="match status" value="1"/>
</dbReference>